<dbReference type="OrthoDB" id="5326588at2759"/>
<dbReference type="EMBL" id="CAJPEX010001296">
    <property type="protein sequence ID" value="CAG0918769.1"/>
    <property type="molecule type" value="Genomic_DNA"/>
</dbReference>
<dbReference type="Gene3D" id="1.20.120.1630">
    <property type="match status" value="1"/>
</dbReference>
<feature type="transmembrane region" description="Helical" evidence="11">
    <location>
        <begin position="537"/>
        <end position="570"/>
    </location>
</feature>
<name>A0A7R9BR28_9CRUS</name>
<feature type="transmembrane region" description="Helical" evidence="11">
    <location>
        <begin position="308"/>
        <end position="330"/>
    </location>
</feature>
<evidence type="ECO:0000313" key="12">
    <source>
        <dbReference type="EMBL" id="CAD7278617.1"/>
    </source>
</evidence>
<evidence type="ECO:0000256" key="11">
    <source>
        <dbReference type="SAM" id="Phobius"/>
    </source>
</evidence>
<dbReference type="GO" id="GO:0006695">
    <property type="term" value="P:cholesterol biosynthetic process"/>
    <property type="evidence" value="ECO:0007669"/>
    <property type="project" value="TreeGrafter"/>
</dbReference>
<gene>
    <name evidence="12" type="ORF">NMOB1V02_LOCUS6316</name>
</gene>
<dbReference type="GO" id="GO:0005789">
    <property type="term" value="C:endoplasmic reticulum membrane"/>
    <property type="evidence" value="ECO:0007669"/>
    <property type="project" value="TreeGrafter"/>
</dbReference>
<dbReference type="AlphaFoldDB" id="A0A7R9BR28"/>
<feature type="transmembrane region" description="Helical" evidence="11">
    <location>
        <begin position="195"/>
        <end position="215"/>
    </location>
</feature>
<sequence>MAACIRPVSTYFPASPDSNSRKFWRVSRMIMGEYKRREDAIYTNSNGESVGVQVISFRPAVNMYNIMFENGKTELVKPNQLERAKSGGRGRQAKSNSPRRASRSRSRSRGRTSKTRRSAPIVPNEPDKESSKAKGKSGDAASSADESVNVASEVPVRSRRRSTRIAAQETTQIPTKVSIKQSINSVQLSKSTASWLAIIGATVCTVAIPASLLAINMMCDKKNCHLRTLSVPRRLATFYDPAAWMVYFSFAMANALLLVLPVGRKIEGPVTNRIRQKYRCNGWLSFLLSASSPIMLDLYVVPIEFLRAKFFALMTAAWIFGTLLSAMVYMKNRLRPGRNLNVSGQTGNMLVDWHAGRETIPRIGSLFDLKLYAVRLSINGTAALTVGLWWIAAKKHDWDVPPQMTVCGALMLLCFLDFFLRENDYLTTYDYLKTGAGYAFFSSATASPFLCCLPMRFLHDQYENKLLIPMRYPDLVGLVALFLVGYLLYLIANRIKNGFRRDPNSKRFADLETIATASGKSLIVSFPWGWVRRPNYVGNVIMMICIAMTTGFGHVLPYVLPLTTIVFLVLRTFEDEARLAEKYGNSWTRYCQRVPHRFIPKVF</sequence>
<keyword evidence="9" id="KW-0539">Nucleus</keyword>
<evidence type="ECO:0000256" key="4">
    <source>
        <dbReference type="ARBA" id="ARBA00022692"/>
    </source>
</evidence>
<comment type="subcellular location">
    <subcellularLocation>
        <location evidence="1">Nucleus inner membrane</location>
        <topology evidence="1">Multi-pass membrane protein</topology>
    </subcellularLocation>
</comment>
<dbReference type="InterPro" id="IPR001171">
    <property type="entry name" value="ERG24_DHCR-like"/>
</dbReference>
<evidence type="ECO:0000256" key="6">
    <source>
        <dbReference type="ARBA" id="ARBA00023125"/>
    </source>
</evidence>
<feature type="transmembrane region" description="Helical" evidence="11">
    <location>
        <begin position="432"/>
        <end position="455"/>
    </location>
</feature>
<comment type="similarity">
    <text evidence="2">Belongs to the ERG4/ERG24 family.</text>
</comment>
<feature type="transmembrane region" description="Helical" evidence="11">
    <location>
        <begin position="242"/>
        <end position="262"/>
    </location>
</feature>
<evidence type="ECO:0000256" key="3">
    <source>
        <dbReference type="ARBA" id="ARBA00022553"/>
    </source>
</evidence>
<feature type="transmembrane region" description="Helical" evidence="11">
    <location>
        <begin position="283"/>
        <end position="302"/>
    </location>
</feature>
<dbReference type="EMBL" id="OA883333">
    <property type="protein sequence ID" value="CAD7278617.1"/>
    <property type="molecule type" value="Genomic_DNA"/>
</dbReference>
<keyword evidence="6" id="KW-0238">DNA-binding</keyword>
<evidence type="ECO:0000256" key="9">
    <source>
        <dbReference type="ARBA" id="ARBA00023242"/>
    </source>
</evidence>
<dbReference type="PANTHER" id="PTHR21257">
    <property type="entry name" value="DELTA(14)-STEROL REDUCTASE"/>
    <property type="match status" value="1"/>
</dbReference>
<keyword evidence="13" id="KW-1185">Reference proteome</keyword>
<evidence type="ECO:0000313" key="13">
    <source>
        <dbReference type="Proteomes" id="UP000678499"/>
    </source>
</evidence>
<feature type="transmembrane region" description="Helical" evidence="11">
    <location>
        <begin position="403"/>
        <end position="420"/>
    </location>
</feature>
<accession>A0A7R9BR28</accession>
<dbReference type="GO" id="GO:0050613">
    <property type="term" value="F:Delta14-sterol reductase activity"/>
    <property type="evidence" value="ECO:0007669"/>
    <property type="project" value="TreeGrafter"/>
</dbReference>
<evidence type="ECO:0000256" key="5">
    <source>
        <dbReference type="ARBA" id="ARBA00022989"/>
    </source>
</evidence>
<feature type="transmembrane region" description="Helical" evidence="11">
    <location>
        <begin position="475"/>
        <end position="492"/>
    </location>
</feature>
<evidence type="ECO:0000256" key="10">
    <source>
        <dbReference type="SAM" id="MobiDB-lite"/>
    </source>
</evidence>
<reference evidence="12" key="1">
    <citation type="submission" date="2020-11" db="EMBL/GenBank/DDBJ databases">
        <authorList>
            <person name="Tran Van P."/>
        </authorList>
    </citation>
    <scope>NUCLEOTIDE SEQUENCE</scope>
</reference>
<keyword evidence="7 11" id="KW-0472">Membrane</keyword>
<dbReference type="GO" id="GO:0003677">
    <property type="term" value="F:DNA binding"/>
    <property type="evidence" value="ECO:0007669"/>
    <property type="project" value="UniProtKB-KW"/>
</dbReference>
<dbReference type="PANTHER" id="PTHR21257:SF55">
    <property type="entry name" value="DELTA(14)-STEROL REDUCTASE LBR"/>
    <property type="match status" value="1"/>
</dbReference>
<evidence type="ECO:0000256" key="2">
    <source>
        <dbReference type="ARBA" id="ARBA00005402"/>
    </source>
</evidence>
<evidence type="ECO:0008006" key="14">
    <source>
        <dbReference type="Google" id="ProtNLM"/>
    </source>
</evidence>
<dbReference type="Proteomes" id="UP000678499">
    <property type="component" value="Unassembled WGS sequence"/>
</dbReference>
<dbReference type="GO" id="GO:0005637">
    <property type="term" value="C:nuclear inner membrane"/>
    <property type="evidence" value="ECO:0007669"/>
    <property type="project" value="UniProtKB-SubCell"/>
</dbReference>
<protein>
    <recommendedName>
        <fullName evidence="14">Lamin-B receptor</fullName>
    </recommendedName>
</protein>
<feature type="compositionally biased region" description="Basic residues" evidence="10">
    <location>
        <begin position="100"/>
        <end position="117"/>
    </location>
</feature>
<dbReference type="Pfam" id="PF01222">
    <property type="entry name" value="ERG4_ERG24"/>
    <property type="match status" value="1"/>
</dbReference>
<proteinExistence type="inferred from homology"/>
<keyword evidence="5 11" id="KW-1133">Transmembrane helix</keyword>
<evidence type="ECO:0000256" key="7">
    <source>
        <dbReference type="ARBA" id="ARBA00023136"/>
    </source>
</evidence>
<keyword evidence="4 11" id="KW-0812">Transmembrane</keyword>
<feature type="compositionally biased region" description="Low complexity" evidence="10">
    <location>
        <begin position="138"/>
        <end position="147"/>
    </location>
</feature>
<feature type="transmembrane region" description="Helical" evidence="11">
    <location>
        <begin position="372"/>
        <end position="391"/>
    </location>
</feature>
<evidence type="ECO:0000256" key="1">
    <source>
        <dbReference type="ARBA" id="ARBA00004473"/>
    </source>
</evidence>
<evidence type="ECO:0000256" key="8">
    <source>
        <dbReference type="ARBA" id="ARBA00023170"/>
    </source>
</evidence>
<keyword evidence="3" id="KW-0597">Phosphoprotein</keyword>
<keyword evidence="8" id="KW-0675">Receptor</keyword>
<feature type="region of interest" description="Disordered" evidence="10">
    <location>
        <begin position="77"/>
        <end position="169"/>
    </location>
</feature>
<organism evidence="12">
    <name type="scientific">Notodromas monacha</name>
    <dbReference type="NCBI Taxonomy" id="399045"/>
    <lineage>
        <taxon>Eukaryota</taxon>
        <taxon>Metazoa</taxon>
        <taxon>Ecdysozoa</taxon>
        <taxon>Arthropoda</taxon>
        <taxon>Crustacea</taxon>
        <taxon>Oligostraca</taxon>
        <taxon>Ostracoda</taxon>
        <taxon>Podocopa</taxon>
        <taxon>Podocopida</taxon>
        <taxon>Cypridocopina</taxon>
        <taxon>Cypridoidea</taxon>
        <taxon>Cyprididae</taxon>
        <taxon>Notodromas</taxon>
    </lineage>
</organism>